<evidence type="ECO:0000259" key="2">
    <source>
        <dbReference type="PROSITE" id="PS50011"/>
    </source>
</evidence>
<name>A0A543A172_9ACTN</name>
<dbReference type="Gene3D" id="3.30.200.20">
    <property type="entry name" value="Phosphorylase Kinase, domain 1"/>
    <property type="match status" value="1"/>
</dbReference>
<feature type="domain" description="Protein kinase" evidence="2">
    <location>
        <begin position="18"/>
        <end position="322"/>
    </location>
</feature>
<reference evidence="3 4" key="1">
    <citation type="submission" date="2019-06" db="EMBL/GenBank/DDBJ databases">
        <title>Sequencing the genomes of 1000 actinobacteria strains.</title>
        <authorList>
            <person name="Klenk H.-P."/>
        </authorList>
    </citation>
    <scope>NUCLEOTIDE SEQUENCE [LARGE SCALE GENOMIC DNA]</scope>
    <source>
        <strain evidence="3 4">DSM 25218</strain>
    </source>
</reference>
<sequence>MGPDMEFTQSGDVLAGRYQLTDLLSESREGRFWRAQDAVLGRPVAVHVLDARDERAPRLMAAARNSAAIGDPRMLRVLDAAQTDQVAYVVNEWGAGSSLENALAAGGPLPPQQAAWIASEVADLLALAHDQGHAHGRLNPEAVLLDDLGAVRVIGFGVDAALHGIDPDTRDSQRRDQVDVAGVLYAALTGKWAGETLSSMPPAPRDHGRVLRPRQVRAGVPRPLDDLCDRVLGSGADMAPLSAAELHSALAGFSGEPTAPVNRPAAADEETQAMAPPAKAEPAEAPAAASAVGVAPEVVRPQRQRPSTPPPMQDPTPSKPLFADETPGYTPPQRSAQRPQSAPRRPVAPDASYNGWQSSWTGANVPIADEPNYDRKPGTNWIRVAMGVALVVLVLVAGTIAWKIVNDTPSVPSAENPAADGDQGGDGDKPAKPTPIKGITAKDLDPHGDPPTETPDLVNLVVDGDPNGLAWRTSRYNDQIGPVSENPRSLKPGIGLVLNLRGEYSVDSLKFNMIGEPTDIEVYVGDSPWSDDPTGAPAAKGSVGTEGEIKLDKPADGNFVLVWMTGLPNVDGGYRAEVKEVQVLGTSLA</sequence>
<dbReference type="GO" id="GO:0004674">
    <property type="term" value="F:protein serine/threonine kinase activity"/>
    <property type="evidence" value="ECO:0007669"/>
    <property type="project" value="UniProtKB-KW"/>
</dbReference>
<feature type="compositionally biased region" description="Basic and acidic residues" evidence="1">
    <location>
        <begin position="440"/>
        <end position="450"/>
    </location>
</feature>
<keyword evidence="4" id="KW-1185">Reference proteome</keyword>
<keyword evidence="3" id="KW-0723">Serine/threonine-protein kinase</keyword>
<dbReference type="OrthoDB" id="9786339at2"/>
<keyword evidence="3" id="KW-0808">Transferase</keyword>
<dbReference type="Proteomes" id="UP000320209">
    <property type="component" value="Unassembled WGS sequence"/>
</dbReference>
<dbReference type="SUPFAM" id="SSF56112">
    <property type="entry name" value="Protein kinase-like (PK-like)"/>
    <property type="match status" value="1"/>
</dbReference>
<dbReference type="InterPro" id="IPR011009">
    <property type="entry name" value="Kinase-like_dom_sf"/>
</dbReference>
<dbReference type="SMART" id="SM00220">
    <property type="entry name" value="S_TKc"/>
    <property type="match status" value="1"/>
</dbReference>
<dbReference type="AlphaFoldDB" id="A0A543A172"/>
<keyword evidence="3" id="KW-0418">Kinase</keyword>
<dbReference type="PROSITE" id="PS50011">
    <property type="entry name" value="PROTEIN_KINASE_DOM"/>
    <property type="match status" value="1"/>
</dbReference>
<protein>
    <submittedName>
        <fullName evidence="3">Serine/threonine protein kinase</fullName>
    </submittedName>
</protein>
<proteinExistence type="predicted"/>
<comment type="caution">
    <text evidence="3">The sequence shown here is derived from an EMBL/GenBank/DDBJ whole genome shotgun (WGS) entry which is preliminary data.</text>
</comment>
<evidence type="ECO:0000313" key="3">
    <source>
        <dbReference type="EMBL" id="TQL66341.1"/>
    </source>
</evidence>
<dbReference type="CDD" id="cd13973">
    <property type="entry name" value="PK_MviN-like"/>
    <property type="match status" value="1"/>
</dbReference>
<evidence type="ECO:0000256" key="1">
    <source>
        <dbReference type="SAM" id="MobiDB-lite"/>
    </source>
</evidence>
<feature type="region of interest" description="Disordered" evidence="1">
    <location>
        <begin position="255"/>
        <end position="373"/>
    </location>
</feature>
<accession>A0A543A172</accession>
<dbReference type="InterPro" id="IPR000719">
    <property type="entry name" value="Prot_kinase_dom"/>
</dbReference>
<feature type="compositionally biased region" description="Pro residues" evidence="1">
    <location>
        <begin position="307"/>
        <end position="318"/>
    </location>
</feature>
<dbReference type="GO" id="GO:0005524">
    <property type="term" value="F:ATP binding"/>
    <property type="evidence" value="ECO:0007669"/>
    <property type="project" value="InterPro"/>
</dbReference>
<dbReference type="EMBL" id="VFOV01000001">
    <property type="protein sequence ID" value="TQL66341.1"/>
    <property type="molecule type" value="Genomic_DNA"/>
</dbReference>
<evidence type="ECO:0000313" key="4">
    <source>
        <dbReference type="Proteomes" id="UP000320209"/>
    </source>
</evidence>
<feature type="compositionally biased region" description="Low complexity" evidence="1">
    <location>
        <begin position="273"/>
        <end position="306"/>
    </location>
</feature>
<organism evidence="3 4">
    <name type="scientific">Nocardioides albertanoniae</name>
    <dbReference type="NCBI Taxonomy" id="1175486"/>
    <lineage>
        <taxon>Bacteria</taxon>
        <taxon>Bacillati</taxon>
        <taxon>Actinomycetota</taxon>
        <taxon>Actinomycetes</taxon>
        <taxon>Propionibacteriales</taxon>
        <taxon>Nocardioidaceae</taxon>
        <taxon>Nocardioides</taxon>
    </lineage>
</organism>
<feature type="region of interest" description="Disordered" evidence="1">
    <location>
        <begin position="408"/>
        <end position="456"/>
    </location>
</feature>
<gene>
    <name evidence="3" type="ORF">FB381_0194</name>
</gene>
<dbReference type="Gene3D" id="1.10.510.10">
    <property type="entry name" value="Transferase(Phosphotransferase) domain 1"/>
    <property type="match status" value="1"/>
</dbReference>